<dbReference type="AlphaFoldDB" id="A0AA44DDM3"/>
<sequence length="109" mass="11575">MPPRRTGRVLDRTGGTPVRRRNTAAHHAQAVASFAAALGTGDLEAGVRVRAFPGVAVLSLTSLTTSAPTPAWGVRDRREAGRTAGRVDRVRPERPLAEYGPSQKLRPAA</sequence>
<keyword evidence="3" id="KW-1185">Reference proteome</keyword>
<feature type="compositionally biased region" description="Basic and acidic residues" evidence="1">
    <location>
        <begin position="74"/>
        <end position="96"/>
    </location>
</feature>
<reference evidence="2 3" key="1">
    <citation type="submission" date="2020-04" db="EMBL/GenBank/DDBJ databases">
        <title>MicrobeNet Type strains.</title>
        <authorList>
            <person name="Nicholson A.C."/>
        </authorList>
    </citation>
    <scope>NUCLEOTIDE SEQUENCE [LARGE SCALE GENOMIC DNA]</scope>
    <source>
        <strain evidence="2 3">DSM 40738</strain>
    </source>
</reference>
<feature type="region of interest" description="Disordered" evidence="1">
    <location>
        <begin position="1"/>
        <end position="22"/>
    </location>
</feature>
<name>A0AA44DDM3_STRE0</name>
<evidence type="ECO:0000256" key="1">
    <source>
        <dbReference type="SAM" id="MobiDB-lite"/>
    </source>
</evidence>
<gene>
    <name evidence="2" type="ORF">HGA06_11105</name>
</gene>
<dbReference type="Proteomes" id="UP000570003">
    <property type="component" value="Unassembled WGS sequence"/>
</dbReference>
<evidence type="ECO:0000313" key="2">
    <source>
        <dbReference type="EMBL" id="NKY14689.1"/>
    </source>
</evidence>
<proteinExistence type="predicted"/>
<accession>A0AA44DDM3</accession>
<organism evidence="2 3">
    <name type="scientific">Streptomyces somaliensis (strain ATCC 33201 / DSM 40738 / JCM 12659 / KCTC 9044 / NCTC 11332 / NRRL B-12077 / IP 733)</name>
    <dbReference type="NCBI Taxonomy" id="1134445"/>
    <lineage>
        <taxon>Bacteria</taxon>
        <taxon>Bacillati</taxon>
        <taxon>Actinomycetota</taxon>
        <taxon>Actinomycetes</taxon>
        <taxon>Kitasatosporales</taxon>
        <taxon>Streptomycetaceae</taxon>
        <taxon>Streptomyces</taxon>
    </lineage>
</organism>
<evidence type="ECO:0000313" key="3">
    <source>
        <dbReference type="Proteomes" id="UP000570003"/>
    </source>
</evidence>
<dbReference type="EMBL" id="JAAXOU010000098">
    <property type="protein sequence ID" value="NKY14689.1"/>
    <property type="molecule type" value="Genomic_DNA"/>
</dbReference>
<feature type="region of interest" description="Disordered" evidence="1">
    <location>
        <begin position="66"/>
        <end position="109"/>
    </location>
</feature>
<comment type="caution">
    <text evidence="2">The sequence shown here is derived from an EMBL/GenBank/DDBJ whole genome shotgun (WGS) entry which is preliminary data.</text>
</comment>
<protein>
    <submittedName>
        <fullName evidence="2">Uncharacterized protein</fullName>
    </submittedName>
</protein>